<feature type="transmembrane region" description="Helical" evidence="2">
    <location>
        <begin position="288"/>
        <end position="307"/>
    </location>
</feature>
<evidence type="ECO:0000313" key="3">
    <source>
        <dbReference type="EMBL" id="QCC47602.1"/>
    </source>
</evidence>
<name>A0A4D6H3N8_9EURY</name>
<keyword evidence="2" id="KW-0812">Transmembrane</keyword>
<protein>
    <submittedName>
        <fullName evidence="3">Uncharacterized protein</fullName>
    </submittedName>
</protein>
<sequence length="388" mass="41911">MGAAEQPSTGEKKPVPTPQTETTREATDGSLLGKFIAKRVVNKGAYIRLRSELTAARPEFEQLVEQTDAEGESWVKHGRELLARAEANLRRGEIEEAWRALHTARRFEVYGLEALAGQTATAGERSELQIRARVVHEEALDELVGWRRRAVVDILCDEHEQLREGITGSELRAASRLLHEQYERVYLRRSERQREFNQLVLMGTLSGLALLVLTLADWSLDAASTAGLASLLEEFLATPFDASPGDVATPGFAVFMTVVGVMGASLFGIRTLRNQSLSTKIPQHINQLTVTSARGVIGAISALLFYFVLQTPLLTDGAILADGVVSAPMMAVVAFAAGYTERMAPGVVAKVASITDTDDSNASSPSPDSNAATTSRPASNGERPGTEP</sequence>
<feature type="region of interest" description="Disordered" evidence="1">
    <location>
        <begin position="1"/>
        <end position="28"/>
    </location>
</feature>
<dbReference type="Proteomes" id="UP000296733">
    <property type="component" value="Chromosome"/>
</dbReference>
<feature type="transmembrane region" description="Helical" evidence="2">
    <location>
        <begin position="247"/>
        <end position="267"/>
    </location>
</feature>
<dbReference type="RefSeq" id="WP_103992047.1">
    <property type="nucleotide sequence ID" value="NZ_CP031311.1"/>
</dbReference>
<keyword evidence="2" id="KW-0472">Membrane</keyword>
<feature type="compositionally biased region" description="Low complexity" evidence="1">
    <location>
        <begin position="360"/>
        <end position="375"/>
    </location>
</feature>
<evidence type="ECO:0000313" key="4">
    <source>
        <dbReference type="Proteomes" id="UP000296733"/>
    </source>
</evidence>
<feature type="transmembrane region" description="Helical" evidence="2">
    <location>
        <begin position="196"/>
        <end position="216"/>
    </location>
</feature>
<feature type="transmembrane region" description="Helical" evidence="2">
    <location>
        <begin position="319"/>
        <end position="340"/>
    </location>
</feature>
<evidence type="ECO:0000256" key="1">
    <source>
        <dbReference type="SAM" id="MobiDB-lite"/>
    </source>
</evidence>
<dbReference type="GeneID" id="39858018"/>
<gene>
    <name evidence="3" type="ORF">DV707_07985</name>
</gene>
<dbReference type="KEGG" id="hlm:DV707_07985"/>
<evidence type="ECO:0000256" key="2">
    <source>
        <dbReference type="SAM" id="Phobius"/>
    </source>
</evidence>
<dbReference type="OrthoDB" id="341940at2157"/>
<organism evidence="3 4">
    <name type="scientific">Halobellus limi</name>
    <dbReference type="NCBI Taxonomy" id="699433"/>
    <lineage>
        <taxon>Archaea</taxon>
        <taxon>Methanobacteriati</taxon>
        <taxon>Methanobacteriota</taxon>
        <taxon>Stenosarchaea group</taxon>
        <taxon>Halobacteria</taxon>
        <taxon>Halobacteriales</taxon>
        <taxon>Haloferacaceae</taxon>
        <taxon>Halobellus</taxon>
    </lineage>
</organism>
<dbReference type="EMBL" id="CP031311">
    <property type="protein sequence ID" value="QCC47602.1"/>
    <property type="molecule type" value="Genomic_DNA"/>
</dbReference>
<proteinExistence type="predicted"/>
<keyword evidence="2" id="KW-1133">Transmembrane helix</keyword>
<feature type="region of interest" description="Disordered" evidence="1">
    <location>
        <begin position="355"/>
        <end position="388"/>
    </location>
</feature>
<reference evidence="3 4" key="1">
    <citation type="journal article" date="2019" name="Nat. Commun.">
        <title>A new type of DNA phosphorothioation-based antiviral system in archaea.</title>
        <authorList>
            <person name="Xiong L."/>
            <person name="Liu S."/>
            <person name="Chen S."/>
            <person name="Xiao Y."/>
            <person name="Zhu B."/>
            <person name="Gao Y."/>
            <person name="Zhang Y."/>
            <person name="Chen B."/>
            <person name="Luo J."/>
            <person name="Deng Z."/>
            <person name="Chen X."/>
            <person name="Wang L."/>
            <person name="Chen S."/>
        </authorList>
    </citation>
    <scope>NUCLEOTIDE SEQUENCE [LARGE SCALE GENOMIC DNA]</scope>
    <source>
        <strain evidence="3 4">CGMCC 1.10331</strain>
    </source>
</reference>
<dbReference type="AlphaFoldDB" id="A0A4D6H3N8"/>
<accession>A0A4D6H3N8</accession>